<gene>
    <name evidence="2" type="ORF">GPA10_37045</name>
</gene>
<evidence type="ECO:0000313" key="3">
    <source>
        <dbReference type="Proteomes" id="UP000483802"/>
    </source>
</evidence>
<feature type="chain" id="PRO_5027057970" evidence="1">
    <location>
        <begin position="31"/>
        <end position="109"/>
    </location>
</feature>
<organism evidence="2 3">
    <name type="scientific">Streptomyces typhae</name>
    <dbReference type="NCBI Taxonomy" id="2681492"/>
    <lineage>
        <taxon>Bacteria</taxon>
        <taxon>Bacillati</taxon>
        <taxon>Actinomycetota</taxon>
        <taxon>Actinomycetes</taxon>
        <taxon>Kitasatosporales</taxon>
        <taxon>Streptomycetaceae</taxon>
        <taxon>Streptomyces</taxon>
    </lineage>
</organism>
<name>A0A6L6X8Q5_9ACTN</name>
<comment type="caution">
    <text evidence="2">The sequence shown here is derived from an EMBL/GenBank/DDBJ whole genome shotgun (WGS) entry which is preliminary data.</text>
</comment>
<proteinExistence type="predicted"/>
<protein>
    <submittedName>
        <fullName evidence="2">DUF320 domain-containing protein</fullName>
    </submittedName>
</protein>
<dbReference type="AlphaFoldDB" id="A0A6L6X8Q5"/>
<keyword evidence="3" id="KW-1185">Reference proteome</keyword>
<keyword evidence="1" id="KW-0732">Signal</keyword>
<evidence type="ECO:0000256" key="1">
    <source>
        <dbReference type="SAM" id="SignalP"/>
    </source>
</evidence>
<accession>A0A6L6X8Q5</accession>
<dbReference type="EMBL" id="WPNZ01000031">
    <property type="protein sequence ID" value="MVO90212.1"/>
    <property type="molecule type" value="Genomic_DNA"/>
</dbReference>
<evidence type="ECO:0000313" key="2">
    <source>
        <dbReference type="EMBL" id="MVO90212.1"/>
    </source>
</evidence>
<dbReference type="Proteomes" id="UP000483802">
    <property type="component" value="Unassembled WGS sequence"/>
</dbReference>
<feature type="signal peptide" evidence="1">
    <location>
        <begin position="1"/>
        <end position="30"/>
    </location>
</feature>
<sequence length="109" mass="10786">MTPRKTVTRVALVAATTAGMALTVASPASAGGVGDFLSPAFGTDCANHHGSHAAGTTTRGSGMADSNFAGLPVGSPVNQCGGADLPVQNGQGFNLHFMLTSLGVSKDEL</sequence>
<reference evidence="2 3" key="1">
    <citation type="submission" date="2019-11" db="EMBL/GenBank/DDBJ databases">
        <title>Streptomyces typhae sp. nov., a novel endophytic actinomycete isolated from the root of cattail pollen (Typha angustifolia L.).</title>
        <authorList>
            <person name="Peng C."/>
        </authorList>
    </citation>
    <scope>NUCLEOTIDE SEQUENCE [LARGE SCALE GENOMIC DNA]</scope>
    <source>
        <strain evidence="3">p1417</strain>
    </source>
</reference>